<dbReference type="SUPFAM" id="SSF57959">
    <property type="entry name" value="Leucine zipper domain"/>
    <property type="match status" value="1"/>
</dbReference>
<reference evidence="3 4" key="1">
    <citation type="submission" date="2024-05" db="EMBL/GenBank/DDBJ databases">
        <authorList>
            <person name="Wallberg A."/>
        </authorList>
    </citation>
    <scope>NUCLEOTIDE SEQUENCE [LARGE SCALE GENOMIC DNA]</scope>
</reference>
<feature type="coiled-coil region" evidence="1">
    <location>
        <begin position="367"/>
        <end position="401"/>
    </location>
</feature>
<dbReference type="SMART" id="SM00338">
    <property type="entry name" value="BRLZ"/>
    <property type="match status" value="1"/>
</dbReference>
<organism evidence="3 4">
    <name type="scientific">Meganyctiphanes norvegica</name>
    <name type="common">Northern krill</name>
    <name type="synonym">Thysanopoda norvegica</name>
    <dbReference type="NCBI Taxonomy" id="48144"/>
    <lineage>
        <taxon>Eukaryota</taxon>
        <taxon>Metazoa</taxon>
        <taxon>Ecdysozoa</taxon>
        <taxon>Arthropoda</taxon>
        <taxon>Crustacea</taxon>
        <taxon>Multicrustacea</taxon>
        <taxon>Malacostraca</taxon>
        <taxon>Eumalacostraca</taxon>
        <taxon>Eucarida</taxon>
        <taxon>Euphausiacea</taxon>
        <taxon>Euphausiidae</taxon>
        <taxon>Meganyctiphanes</taxon>
    </lineage>
</organism>
<dbReference type="AlphaFoldDB" id="A0AAV2QA33"/>
<evidence type="ECO:0000256" key="1">
    <source>
        <dbReference type="SAM" id="Coils"/>
    </source>
</evidence>
<keyword evidence="1" id="KW-0175">Coiled coil</keyword>
<protein>
    <recommendedName>
        <fullName evidence="2">BZIP domain-containing protein</fullName>
    </recommendedName>
</protein>
<dbReference type="Pfam" id="PF07716">
    <property type="entry name" value="bZIP_2"/>
    <property type="match status" value="1"/>
</dbReference>
<keyword evidence="4" id="KW-1185">Reference proteome</keyword>
<evidence type="ECO:0000259" key="2">
    <source>
        <dbReference type="PROSITE" id="PS50217"/>
    </source>
</evidence>
<comment type="caution">
    <text evidence="3">The sequence shown here is derived from an EMBL/GenBank/DDBJ whole genome shotgun (WGS) entry which is preliminary data.</text>
</comment>
<dbReference type="PROSITE" id="PS50217">
    <property type="entry name" value="BZIP"/>
    <property type="match status" value="1"/>
</dbReference>
<evidence type="ECO:0000313" key="3">
    <source>
        <dbReference type="EMBL" id="CAL4074855.1"/>
    </source>
</evidence>
<evidence type="ECO:0000313" key="4">
    <source>
        <dbReference type="Proteomes" id="UP001497623"/>
    </source>
</evidence>
<feature type="domain" description="BZIP" evidence="2">
    <location>
        <begin position="349"/>
        <end position="399"/>
    </location>
</feature>
<dbReference type="InterPro" id="IPR046347">
    <property type="entry name" value="bZIP_sf"/>
</dbReference>
<dbReference type="GO" id="GO:0003700">
    <property type="term" value="F:DNA-binding transcription factor activity"/>
    <property type="evidence" value="ECO:0007669"/>
    <property type="project" value="InterPro"/>
</dbReference>
<dbReference type="Proteomes" id="UP001497623">
    <property type="component" value="Unassembled WGS sequence"/>
</dbReference>
<dbReference type="InterPro" id="IPR004827">
    <property type="entry name" value="bZIP"/>
</dbReference>
<sequence length="427" mass="48780">MDQHSKYSLFGKDSETFSDILNTVKEIFPYQDNHLLTEQDTPHLGFRQTEVTHADISSAEDMCISLDGRTDCSASLQLLSDPIDTISPDNFGSTSVSMGTGALSKLPRSSQIIKFKMKNTKDDSFSNPDLNSRPFVSEYSQQLGKCNYDESYCESEIPVVKINENNQLSYFCETDFGFNENSLEIEIDNTPLNTMNNVTITVSIDAEAPSTSQESQRTIHLNSSNMSNANFESIIDSEDSISQASQKAEHSNYPIIDNKILDSRIDAETLSSLDFQHTENNDYSIMNNTSLDLSIDAETLAFQDFQKRENIDYSSTNNINFASNIEAEPSTSQESQQTERIDYSKLSQAEKYRRLRDLNNKASKRHRKRKTEKISEIANEISELEEKNRKLKIKWKQLESLRNNMLGYYNDTFNKHNRQHDVTLLKR</sequence>
<dbReference type="Gene3D" id="1.20.5.170">
    <property type="match status" value="1"/>
</dbReference>
<accession>A0AAV2QA33</accession>
<gene>
    <name evidence="3" type="ORF">MNOR_LOCUS9623</name>
</gene>
<name>A0AAV2QA33_MEGNR</name>
<dbReference type="EMBL" id="CAXKWB010004684">
    <property type="protein sequence ID" value="CAL4074855.1"/>
    <property type="molecule type" value="Genomic_DNA"/>
</dbReference>
<proteinExistence type="predicted"/>